<evidence type="ECO:0000259" key="21">
    <source>
        <dbReference type="PROSITE" id="PS50112"/>
    </source>
</evidence>
<evidence type="ECO:0000259" key="20">
    <source>
        <dbReference type="PROSITE" id="PS50110"/>
    </source>
</evidence>
<dbReference type="FunFam" id="3.30.565.10:FF:000010">
    <property type="entry name" value="Sensor histidine kinase RcsC"/>
    <property type="match status" value="1"/>
</dbReference>
<dbReference type="Pfam" id="PF00512">
    <property type="entry name" value="HisKA"/>
    <property type="match status" value="1"/>
</dbReference>
<feature type="region of interest" description="Disordered" evidence="18">
    <location>
        <begin position="1016"/>
        <end position="1040"/>
    </location>
</feature>
<evidence type="ECO:0000259" key="19">
    <source>
        <dbReference type="PROSITE" id="PS50109"/>
    </source>
</evidence>
<keyword evidence="6" id="KW-0808">Transferase</keyword>
<dbReference type="CDD" id="cd00082">
    <property type="entry name" value="HisKA"/>
    <property type="match status" value="1"/>
</dbReference>
<dbReference type="CDD" id="cd16922">
    <property type="entry name" value="HATPase_EvgS-ArcB-TorS-like"/>
    <property type="match status" value="1"/>
</dbReference>
<name>A0A2B8AXF8_9PROT</name>
<dbReference type="CDD" id="cd17546">
    <property type="entry name" value="REC_hyHK_CKI1_RcsC-like"/>
    <property type="match status" value="1"/>
</dbReference>
<feature type="domain" description="Response regulatory" evidence="20">
    <location>
        <begin position="896"/>
        <end position="1013"/>
    </location>
</feature>
<keyword evidence="8" id="KW-0547">Nucleotide-binding</keyword>
<evidence type="ECO:0000313" key="23">
    <source>
        <dbReference type="EMBL" id="PGH53654.1"/>
    </source>
</evidence>
<evidence type="ECO:0000256" key="5">
    <source>
        <dbReference type="ARBA" id="ARBA00022553"/>
    </source>
</evidence>
<comment type="caution">
    <text evidence="23">The sequence shown here is derived from an EMBL/GenBank/DDBJ whole genome shotgun (WGS) entry which is preliminary data.</text>
</comment>
<dbReference type="SUPFAM" id="SSF55874">
    <property type="entry name" value="ATPase domain of HSP90 chaperone/DNA topoisomerase II/histidine kinase"/>
    <property type="match status" value="1"/>
</dbReference>
<keyword evidence="24" id="KW-1185">Reference proteome</keyword>
<dbReference type="SMART" id="SM00073">
    <property type="entry name" value="HPT"/>
    <property type="match status" value="1"/>
</dbReference>
<dbReference type="InterPro" id="IPR035965">
    <property type="entry name" value="PAS-like_dom_sf"/>
</dbReference>
<evidence type="ECO:0000256" key="10">
    <source>
        <dbReference type="ARBA" id="ARBA00022840"/>
    </source>
</evidence>
<dbReference type="PRINTS" id="PR00344">
    <property type="entry name" value="BCTRLSENSOR"/>
</dbReference>
<evidence type="ECO:0000256" key="2">
    <source>
        <dbReference type="ARBA" id="ARBA00004651"/>
    </source>
</evidence>
<dbReference type="Gene3D" id="3.30.450.20">
    <property type="entry name" value="PAS domain"/>
    <property type="match status" value="3"/>
</dbReference>
<dbReference type="EC" id="2.7.13.3" evidence="3"/>
<dbReference type="PANTHER" id="PTHR45339">
    <property type="entry name" value="HYBRID SIGNAL TRANSDUCTION HISTIDINE KINASE J"/>
    <property type="match status" value="1"/>
</dbReference>
<evidence type="ECO:0000256" key="15">
    <source>
        <dbReference type="ARBA" id="ARBA00068150"/>
    </source>
</evidence>
<dbReference type="Gene3D" id="3.40.50.2300">
    <property type="match status" value="2"/>
</dbReference>
<dbReference type="SMART" id="SM00091">
    <property type="entry name" value="PAS"/>
    <property type="match status" value="1"/>
</dbReference>
<dbReference type="PANTHER" id="PTHR45339:SF1">
    <property type="entry name" value="HYBRID SIGNAL TRANSDUCTION HISTIDINE KINASE J"/>
    <property type="match status" value="1"/>
</dbReference>
<dbReference type="InterPro" id="IPR004358">
    <property type="entry name" value="Sig_transdc_His_kin-like_C"/>
</dbReference>
<evidence type="ECO:0000256" key="8">
    <source>
        <dbReference type="ARBA" id="ARBA00022741"/>
    </source>
</evidence>
<dbReference type="Gene3D" id="1.20.120.160">
    <property type="entry name" value="HPT domain"/>
    <property type="match status" value="1"/>
</dbReference>
<evidence type="ECO:0000256" key="3">
    <source>
        <dbReference type="ARBA" id="ARBA00012438"/>
    </source>
</evidence>
<evidence type="ECO:0000256" key="13">
    <source>
        <dbReference type="ARBA" id="ARBA00023136"/>
    </source>
</evidence>
<dbReference type="EMBL" id="PDKW01000043">
    <property type="protein sequence ID" value="PGH53654.1"/>
    <property type="molecule type" value="Genomic_DNA"/>
</dbReference>
<dbReference type="SUPFAM" id="SSF52172">
    <property type="entry name" value="CheY-like"/>
    <property type="match status" value="2"/>
</dbReference>
<dbReference type="InterPro" id="IPR036641">
    <property type="entry name" value="HPT_dom_sf"/>
</dbReference>
<dbReference type="Gene3D" id="3.30.565.10">
    <property type="entry name" value="Histidine kinase-like ATPase, C-terminal domain"/>
    <property type="match status" value="1"/>
</dbReference>
<dbReference type="SUPFAM" id="SSF55785">
    <property type="entry name" value="PYP-like sensor domain (PAS domain)"/>
    <property type="match status" value="1"/>
</dbReference>
<sequence>MTARQAALDSAEASLASLAAALEVSTTRTVQSVDVTLSSIVDALSDANWTGEDGAPGPDVTAMLTDRLRRSPHLRGLTLLDRTGRIVATTEGAYPAATYLTELDVFRLQAAAQGNGLVIGDPRPGRSLIDRTPGGERSGRWLLPMSRALREADGTLQAVVVATVNPDYFQGLYRAVQGGTGSGMGDRIALYRYDGTLLTVQPQTGNEIAKSFAATPLFRHYLPQAEYGVFRHSGTDVGAGPGTRIVAYRTTPVWPLILTVSVRTDTVLAPWRDNLRMASLLSGGMILLLSLFGLLLARSLAAQREQGKELEETNARLSAIVDTAAEGIVTARPDGVIEAANPAAHAIFRCAPGELVGRPVVDLLPTDRRADVSHTLEEIARGRRAMDLATRGETMALRVAAGDAGERTESFPLAYSMALVKTAAGPLYAAILRDLTEEKRLEHTLRDAKERAEDGQRIKMEFLATMSHEIRTPMNGVIGMAGLLLDTPMEAEQRTYAETIRDSAESLLVIINDILDFSKIDAGRLDLEVGEFELVPMVESVAEILAPRAAAKGLDLASFVPPGLRGPLLGDAGRLRQILLNLAGNAVKFTDSGSVTILLSEEPDERQEADGPDARKAEDGVRVRFEVRDTGIGIPEEERPRLFAMFTQVDSSPARRHGGTGLGLAICKRLAELMGGRIGVDSEPGTGSVFWVSVPLKRGVGSAHPPTPIGNWAGRRLLLVDDIAVNRDLLTRQIDGFGIVVETAETGEQALDRLVAAARLGTPFDAAILDHRMPGLTGPEVARRIRAIPELAGIRLALASSQRLEGQEQERAPVDTHLPKPIRFSTLCQCLARLLERPALSLAELPAASWPDAAPGNRPAAGNVIPRPIDSPAALSPNAPKKADPAPNGQPTPRVRVLVAEDNPVNQQLTLALLRRAGVSAEAVSNGEEAVEAVTARPYDLVLMDVQMPVMDGLAATRRIRRLSGPMARIPVVALTANAMQGDAAICLEAGMDDYLSKPINARKLLDTIARFIPPAADGKSDDTGQPASPPKADSGPATVNTEKIEELRDALGKDGFALLLETFFGDSPRHLDLLRAAIARGDRTGIEREAHILKGSAANVGFDRMAETAHLLVDAARRGDLDALTATAGERVADELSAARKAAVALVATAD</sequence>
<evidence type="ECO:0000256" key="11">
    <source>
        <dbReference type="ARBA" id="ARBA00022989"/>
    </source>
</evidence>
<dbReference type="InterPro" id="IPR001789">
    <property type="entry name" value="Sig_transdc_resp-reg_receiver"/>
</dbReference>
<dbReference type="GO" id="GO:0005886">
    <property type="term" value="C:plasma membrane"/>
    <property type="evidence" value="ECO:0007669"/>
    <property type="project" value="UniProtKB-SubCell"/>
</dbReference>
<dbReference type="Proteomes" id="UP000225379">
    <property type="component" value="Unassembled WGS sequence"/>
</dbReference>
<dbReference type="Gene3D" id="1.10.287.130">
    <property type="match status" value="1"/>
</dbReference>
<dbReference type="CDD" id="cd00088">
    <property type="entry name" value="HPT"/>
    <property type="match status" value="1"/>
</dbReference>
<evidence type="ECO:0000256" key="18">
    <source>
        <dbReference type="SAM" id="MobiDB-lite"/>
    </source>
</evidence>
<dbReference type="PROSITE" id="PS50894">
    <property type="entry name" value="HPT"/>
    <property type="match status" value="1"/>
</dbReference>
<keyword evidence="9 23" id="KW-0418">Kinase</keyword>
<keyword evidence="10" id="KW-0067">ATP-binding</keyword>
<dbReference type="SUPFAM" id="SSF47226">
    <property type="entry name" value="Histidine-containing phosphotransfer domain, HPT domain"/>
    <property type="match status" value="1"/>
</dbReference>
<dbReference type="PROSITE" id="PS50112">
    <property type="entry name" value="PAS"/>
    <property type="match status" value="1"/>
</dbReference>
<dbReference type="CDD" id="cd12915">
    <property type="entry name" value="PDC2_DGC_like"/>
    <property type="match status" value="1"/>
</dbReference>
<dbReference type="NCBIfam" id="TIGR00229">
    <property type="entry name" value="sensory_box"/>
    <property type="match status" value="1"/>
</dbReference>
<evidence type="ECO:0000256" key="4">
    <source>
        <dbReference type="ARBA" id="ARBA00022475"/>
    </source>
</evidence>
<dbReference type="InterPro" id="IPR011006">
    <property type="entry name" value="CheY-like_superfamily"/>
</dbReference>
<dbReference type="SMART" id="SM00448">
    <property type="entry name" value="REC"/>
    <property type="match status" value="2"/>
</dbReference>
<evidence type="ECO:0000256" key="12">
    <source>
        <dbReference type="ARBA" id="ARBA00023012"/>
    </source>
</evidence>
<feature type="modified residue" description="4-aspartylphosphate" evidence="17">
    <location>
        <position position="770"/>
    </location>
</feature>
<keyword evidence="13" id="KW-0472">Membrane</keyword>
<dbReference type="SMART" id="SM00388">
    <property type="entry name" value="HisKA"/>
    <property type="match status" value="1"/>
</dbReference>
<comment type="subcellular location">
    <subcellularLocation>
        <location evidence="2">Cell membrane</location>
        <topology evidence="2">Multi-pass membrane protein</topology>
    </subcellularLocation>
</comment>
<dbReference type="Pfam" id="PF00072">
    <property type="entry name" value="Response_reg"/>
    <property type="match status" value="2"/>
</dbReference>
<dbReference type="Pfam" id="PF08448">
    <property type="entry name" value="PAS_4"/>
    <property type="match status" value="1"/>
</dbReference>
<dbReference type="Pfam" id="PF01627">
    <property type="entry name" value="Hpt"/>
    <property type="match status" value="1"/>
</dbReference>
<evidence type="ECO:0000313" key="24">
    <source>
        <dbReference type="Proteomes" id="UP000225379"/>
    </source>
</evidence>
<accession>A0A2B8AXF8</accession>
<dbReference type="SMART" id="SM00387">
    <property type="entry name" value="HATPase_c"/>
    <property type="match status" value="1"/>
</dbReference>
<feature type="region of interest" description="Disordered" evidence="18">
    <location>
        <begin position="853"/>
        <end position="893"/>
    </location>
</feature>
<dbReference type="AlphaFoldDB" id="A0A2B8AXF8"/>
<evidence type="ECO:0000256" key="7">
    <source>
        <dbReference type="ARBA" id="ARBA00022692"/>
    </source>
</evidence>
<organism evidence="23 24">
    <name type="scientific">Azospirillum palustre</name>
    <dbReference type="NCBI Taxonomy" id="2044885"/>
    <lineage>
        <taxon>Bacteria</taxon>
        <taxon>Pseudomonadati</taxon>
        <taxon>Pseudomonadota</taxon>
        <taxon>Alphaproteobacteria</taxon>
        <taxon>Rhodospirillales</taxon>
        <taxon>Azospirillaceae</taxon>
        <taxon>Azospirillum</taxon>
    </lineage>
</organism>
<feature type="modified residue" description="Phosphohistidine" evidence="16">
    <location>
        <position position="1092"/>
    </location>
</feature>
<feature type="domain" description="HPt" evidence="22">
    <location>
        <begin position="1053"/>
        <end position="1150"/>
    </location>
</feature>
<evidence type="ECO:0000256" key="6">
    <source>
        <dbReference type="ARBA" id="ARBA00022679"/>
    </source>
</evidence>
<dbReference type="InterPro" id="IPR000014">
    <property type="entry name" value="PAS"/>
</dbReference>
<dbReference type="InterPro" id="IPR003661">
    <property type="entry name" value="HisK_dim/P_dom"/>
</dbReference>
<dbReference type="PROSITE" id="PS50110">
    <property type="entry name" value="RESPONSE_REGULATORY"/>
    <property type="match status" value="2"/>
</dbReference>
<keyword evidence="7" id="KW-0812">Transmembrane</keyword>
<feature type="domain" description="PAS" evidence="21">
    <location>
        <begin position="313"/>
        <end position="383"/>
    </location>
</feature>
<feature type="domain" description="Response regulatory" evidence="20">
    <location>
        <begin position="716"/>
        <end position="835"/>
    </location>
</feature>
<evidence type="ECO:0000256" key="17">
    <source>
        <dbReference type="PROSITE-ProRule" id="PRU00169"/>
    </source>
</evidence>
<dbReference type="GO" id="GO:0000155">
    <property type="term" value="F:phosphorelay sensor kinase activity"/>
    <property type="evidence" value="ECO:0007669"/>
    <property type="project" value="InterPro"/>
</dbReference>
<feature type="modified residue" description="4-aspartylphosphate" evidence="17">
    <location>
        <position position="945"/>
    </location>
</feature>
<evidence type="ECO:0000256" key="14">
    <source>
        <dbReference type="ARBA" id="ARBA00064003"/>
    </source>
</evidence>
<dbReference type="Pfam" id="PF02518">
    <property type="entry name" value="HATPase_c"/>
    <property type="match status" value="1"/>
</dbReference>
<dbReference type="InterPro" id="IPR008207">
    <property type="entry name" value="Sig_transdc_His_kin_Hpt_dom"/>
</dbReference>
<dbReference type="InterPro" id="IPR054327">
    <property type="entry name" value="His-kinase-like_sensor"/>
</dbReference>
<dbReference type="InterPro" id="IPR036890">
    <property type="entry name" value="HATPase_C_sf"/>
</dbReference>
<dbReference type="InterPro" id="IPR005467">
    <property type="entry name" value="His_kinase_dom"/>
</dbReference>
<comment type="catalytic activity">
    <reaction evidence="1">
        <text>ATP + protein L-histidine = ADP + protein N-phospho-L-histidine.</text>
        <dbReference type="EC" id="2.7.13.3"/>
    </reaction>
</comment>
<dbReference type="InterPro" id="IPR036097">
    <property type="entry name" value="HisK_dim/P_sf"/>
</dbReference>
<evidence type="ECO:0000259" key="22">
    <source>
        <dbReference type="PROSITE" id="PS50894"/>
    </source>
</evidence>
<dbReference type="CDD" id="cd00130">
    <property type="entry name" value="PAS"/>
    <property type="match status" value="1"/>
</dbReference>
<dbReference type="OrthoDB" id="9801651at2"/>
<comment type="subunit">
    <text evidence="14">At low DSF concentrations, interacts with RpfF.</text>
</comment>
<dbReference type="CDD" id="cd12914">
    <property type="entry name" value="PDC1_DGC_like"/>
    <property type="match status" value="1"/>
</dbReference>
<dbReference type="InterPro" id="IPR013656">
    <property type="entry name" value="PAS_4"/>
</dbReference>
<evidence type="ECO:0000256" key="9">
    <source>
        <dbReference type="ARBA" id="ARBA00022777"/>
    </source>
</evidence>
<keyword evidence="5 17" id="KW-0597">Phosphoprotein</keyword>
<gene>
    <name evidence="23" type="ORF">CRT60_27745</name>
</gene>
<keyword evidence="11" id="KW-1133">Transmembrane helix</keyword>
<protein>
    <recommendedName>
        <fullName evidence="15">Sensory/regulatory protein RpfC</fullName>
        <ecNumber evidence="3">2.7.13.3</ecNumber>
    </recommendedName>
</protein>
<dbReference type="Pfam" id="PF22588">
    <property type="entry name" value="dCache_1_like"/>
    <property type="match status" value="1"/>
</dbReference>
<evidence type="ECO:0000256" key="1">
    <source>
        <dbReference type="ARBA" id="ARBA00000085"/>
    </source>
</evidence>
<dbReference type="FunFam" id="1.10.287.130:FF:000002">
    <property type="entry name" value="Two-component osmosensing histidine kinase"/>
    <property type="match status" value="1"/>
</dbReference>
<evidence type="ECO:0000256" key="16">
    <source>
        <dbReference type="PROSITE-ProRule" id="PRU00110"/>
    </source>
</evidence>
<proteinExistence type="predicted"/>
<dbReference type="InterPro" id="IPR003594">
    <property type="entry name" value="HATPase_dom"/>
</dbReference>
<dbReference type="PROSITE" id="PS50109">
    <property type="entry name" value="HIS_KIN"/>
    <property type="match status" value="1"/>
</dbReference>
<dbReference type="GO" id="GO:0005524">
    <property type="term" value="F:ATP binding"/>
    <property type="evidence" value="ECO:0007669"/>
    <property type="project" value="UniProtKB-KW"/>
</dbReference>
<keyword evidence="12" id="KW-0902">Two-component regulatory system</keyword>
<feature type="domain" description="Histidine kinase" evidence="19">
    <location>
        <begin position="465"/>
        <end position="698"/>
    </location>
</feature>
<dbReference type="SUPFAM" id="SSF47384">
    <property type="entry name" value="Homodimeric domain of signal transducing histidine kinase"/>
    <property type="match status" value="1"/>
</dbReference>
<reference evidence="24" key="1">
    <citation type="submission" date="2017-10" db="EMBL/GenBank/DDBJ databases">
        <authorList>
            <person name="Kravchenko I.K."/>
            <person name="Grouzdev D.S."/>
        </authorList>
    </citation>
    <scope>NUCLEOTIDE SEQUENCE [LARGE SCALE GENOMIC DNA]</scope>
    <source>
        <strain evidence="24">B2</strain>
    </source>
</reference>
<keyword evidence="4" id="KW-1003">Cell membrane</keyword>